<dbReference type="EMBL" id="JBHSAB010000004">
    <property type="protein sequence ID" value="MFC3908219.1"/>
    <property type="molecule type" value="Genomic_DNA"/>
</dbReference>
<dbReference type="Pfam" id="PF14849">
    <property type="entry name" value="YidC_periplas"/>
    <property type="match status" value="1"/>
</dbReference>
<dbReference type="PANTHER" id="PTHR12428:SF65">
    <property type="entry name" value="CYTOCHROME C OXIDASE ASSEMBLY PROTEIN COX18, MITOCHONDRIAL"/>
    <property type="match status" value="1"/>
</dbReference>
<dbReference type="PANTHER" id="PTHR12428">
    <property type="entry name" value="OXA1"/>
    <property type="match status" value="1"/>
</dbReference>
<dbReference type="PRINTS" id="PR01900">
    <property type="entry name" value="YIDCPROTEIN"/>
</dbReference>
<evidence type="ECO:0000256" key="4">
    <source>
        <dbReference type="ARBA" id="ARBA00022448"/>
    </source>
</evidence>
<keyword evidence="5 13" id="KW-1003">Cell membrane</keyword>
<evidence type="ECO:0000256" key="11">
    <source>
        <dbReference type="ARBA" id="ARBA00033245"/>
    </source>
</evidence>
<keyword evidence="7 13" id="KW-0653">Protein transport</keyword>
<evidence type="ECO:0000256" key="12">
    <source>
        <dbReference type="ARBA" id="ARBA00033342"/>
    </source>
</evidence>
<proteinExistence type="inferred from homology"/>
<evidence type="ECO:0000313" key="17">
    <source>
        <dbReference type="EMBL" id="MFC3908219.1"/>
    </source>
</evidence>
<feature type="compositionally biased region" description="Polar residues" evidence="14">
    <location>
        <begin position="54"/>
        <end position="77"/>
    </location>
</feature>
<dbReference type="CDD" id="cd20070">
    <property type="entry name" value="5TM_YidC_Alb3"/>
    <property type="match status" value="1"/>
</dbReference>
<evidence type="ECO:0000256" key="6">
    <source>
        <dbReference type="ARBA" id="ARBA00022692"/>
    </source>
</evidence>
<feature type="domain" description="Membrane insertase YidC/Oxa/ALB C-terminal" evidence="15">
    <location>
        <begin position="365"/>
        <end position="543"/>
    </location>
</feature>
<evidence type="ECO:0000256" key="9">
    <source>
        <dbReference type="ARBA" id="ARBA00023136"/>
    </source>
</evidence>
<evidence type="ECO:0000256" key="8">
    <source>
        <dbReference type="ARBA" id="ARBA00022989"/>
    </source>
</evidence>
<dbReference type="InterPro" id="IPR038221">
    <property type="entry name" value="YidC_periplasmic_sf"/>
</dbReference>
<feature type="transmembrane region" description="Helical" evidence="13">
    <location>
        <begin position="506"/>
        <end position="529"/>
    </location>
</feature>
<comment type="similarity">
    <text evidence="2 13">Belongs to the OXA1/ALB3/YidC family. Type 1 subfamily.</text>
</comment>
<dbReference type="InterPro" id="IPR047196">
    <property type="entry name" value="YidC_ALB_C"/>
</dbReference>
<dbReference type="Gene3D" id="2.70.98.90">
    <property type="match status" value="1"/>
</dbReference>
<evidence type="ECO:0000256" key="3">
    <source>
        <dbReference type="ARBA" id="ARBA00015325"/>
    </source>
</evidence>
<dbReference type="NCBIfam" id="TIGR03593">
    <property type="entry name" value="yidC_nterm"/>
    <property type="match status" value="1"/>
</dbReference>
<comment type="subunit">
    <text evidence="13">Interacts with the Sec translocase complex via SecD. Specifically interacts with transmembrane segments of nascent integral membrane proteins during membrane integration.</text>
</comment>
<keyword evidence="6 13" id="KW-0812">Transmembrane</keyword>
<accession>A0ABV8CDJ6</accession>
<gene>
    <name evidence="13 17" type="primary">yidC</name>
    <name evidence="17" type="ORF">ACFORL_03910</name>
</gene>
<keyword evidence="18" id="KW-1185">Reference proteome</keyword>
<feature type="transmembrane region" description="Helical" evidence="13">
    <location>
        <begin position="365"/>
        <end position="385"/>
    </location>
</feature>
<evidence type="ECO:0000259" key="15">
    <source>
        <dbReference type="Pfam" id="PF02096"/>
    </source>
</evidence>
<dbReference type="InterPro" id="IPR019998">
    <property type="entry name" value="Membr_insert_YidC"/>
</dbReference>
<name>A0ABV8CDJ6_9GAMM</name>
<comment type="caution">
    <text evidence="13">Lacks conserved residue(s) required for the propagation of feature annotation.</text>
</comment>
<dbReference type="HAMAP" id="MF_01810">
    <property type="entry name" value="YidC_type1"/>
    <property type="match status" value="1"/>
</dbReference>
<dbReference type="NCBIfam" id="NF002353">
    <property type="entry name" value="PRK01318.1-4"/>
    <property type="match status" value="1"/>
</dbReference>
<evidence type="ECO:0000256" key="10">
    <source>
        <dbReference type="ARBA" id="ARBA00023186"/>
    </source>
</evidence>
<keyword evidence="8 13" id="KW-1133">Transmembrane helix</keyword>
<dbReference type="Proteomes" id="UP001595758">
    <property type="component" value="Unassembled WGS sequence"/>
</dbReference>
<dbReference type="PRINTS" id="PR00701">
    <property type="entry name" value="60KDINNERMP"/>
</dbReference>
<comment type="function">
    <text evidence="13">Required for the insertion and/or proper folding and/or complex formation of integral membrane proteins into the membrane. Involved in integration of membrane proteins that insert both dependently and independently of the Sec translocase complex, as well as at least some lipoproteins. Aids folding of multispanning membrane proteins.</text>
</comment>
<evidence type="ECO:0000256" key="1">
    <source>
        <dbReference type="ARBA" id="ARBA00004429"/>
    </source>
</evidence>
<dbReference type="CDD" id="cd19961">
    <property type="entry name" value="EcYidC-like_peri"/>
    <property type="match status" value="1"/>
</dbReference>
<evidence type="ECO:0000256" key="14">
    <source>
        <dbReference type="SAM" id="MobiDB-lite"/>
    </source>
</evidence>
<evidence type="ECO:0000256" key="2">
    <source>
        <dbReference type="ARBA" id="ARBA00010527"/>
    </source>
</evidence>
<dbReference type="InterPro" id="IPR028055">
    <property type="entry name" value="YidC/Oxa/ALB_C"/>
</dbReference>
<comment type="caution">
    <text evidence="17">The sequence shown here is derived from an EMBL/GenBank/DDBJ whole genome shotgun (WGS) entry which is preliminary data.</text>
</comment>
<dbReference type="InterPro" id="IPR001708">
    <property type="entry name" value="YidC/ALB3/OXA1/COX18"/>
</dbReference>
<keyword evidence="4 13" id="KW-0813">Transport</keyword>
<comment type="subcellular location">
    <subcellularLocation>
        <location evidence="1">Cell inner membrane</location>
        <topology evidence="1">Multi-pass membrane protein</topology>
    </subcellularLocation>
    <subcellularLocation>
        <location evidence="13">Cell membrane</location>
        <topology evidence="13">Multi-pass membrane protein</topology>
    </subcellularLocation>
</comment>
<dbReference type="Pfam" id="PF02096">
    <property type="entry name" value="60KD_IMP"/>
    <property type="match status" value="1"/>
</dbReference>
<organism evidence="17 18">
    <name type="scientific">Legionella dresdenensis</name>
    <dbReference type="NCBI Taxonomy" id="450200"/>
    <lineage>
        <taxon>Bacteria</taxon>
        <taxon>Pseudomonadati</taxon>
        <taxon>Pseudomonadota</taxon>
        <taxon>Gammaproteobacteria</taxon>
        <taxon>Legionellales</taxon>
        <taxon>Legionellaceae</taxon>
        <taxon>Legionella</taxon>
    </lineage>
</organism>
<reference evidence="18" key="1">
    <citation type="journal article" date="2019" name="Int. J. Syst. Evol. Microbiol.">
        <title>The Global Catalogue of Microorganisms (GCM) 10K type strain sequencing project: providing services to taxonomists for standard genome sequencing and annotation.</title>
        <authorList>
            <consortium name="The Broad Institute Genomics Platform"/>
            <consortium name="The Broad Institute Genome Sequencing Center for Infectious Disease"/>
            <person name="Wu L."/>
            <person name="Ma J."/>
        </authorList>
    </citation>
    <scope>NUCLEOTIDE SEQUENCE [LARGE SCALE GENOMIC DNA]</scope>
    <source>
        <strain evidence="18">CCUG 59858</strain>
    </source>
</reference>
<sequence>MDTRRVILYAAFALIVYTLWTKWQIDYPTQPVPASSTQAPVTNGNSLLPDMSGGQASSEQQATIVKSDTPASEKSQQIRVKTDVMNLAIDLKQGDIVNMLLPAYPVSADEPEKPIQLLYDQNGKRYVANSSIFTSSGNNIETMDFNFTSAREEYKLESGQKELVVTLNGKTDNGLAAQKTFIFTPGSYLIKVNYQLENQSDKAWLGYFNTQLLRSMPEEDKSSMFHVGTYTGASYSNPGKHRYQKVSFKDMTKNNLNADAQGGWVAMQQHYFVTAWVPAQSSKNILYTRNSGDDYTIGTVSQSLTIAPGENKTIGAELYTGPEITSDLKAIAPGLDMTVDYGFLWFLSSALFSLMKAIHSFLGNWGWSIVVVTMLIKLAFYRLSATSYKSMAGMRKLQPKLQALRERHGDDKAKLSQATMELYRQEKVNPLGGCLPILVQIPVFIALYWVLLESVELRQAPFIFWIKDLAAADPYHILPIIMGGTMLIQQRLNPAPPDPVQAKVMMFLPVLFTALFWSFPAGLVLYWIVNNTLSILQQWYITRKYSEEKPQHKKLIPAK</sequence>
<dbReference type="RefSeq" id="WP_382341296.1">
    <property type="nucleotide sequence ID" value="NZ_JBHSAB010000004.1"/>
</dbReference>
<keyword evidence="10 13" id="KW-0143">Chaperone</keyword>
<evidence type="ECO:0000256" key="7">
    <source>
        <dbReference type="ARBA" id="ARBA00022927"/>
    </source>
</evidence>
<keyword evidence="9 13" id="KW-0472">Membrane</keyword>
<dbReference type="InterPro" id="IPR028053">
    <property type="entry name" value="Membr_insert_YidC_N"/>
</dbReference>
<feature type="compositionally biased region" description="Polar residues" evidence="14">
    <location>
        <begin position="33"/>
        <end position="46"/>
    </location>
</feature>
<protein>
    <recommendedName>
        <fullName evidence="3 13">Membrane protein insertase YidC</fullName>
    </recommendedName>
    <alternativeName>
        <fullName evidence="12 13">Foldase YidC</fullName>
    </alternativeName>
    <alternativeName>
        <fullName evidence="11 13">Membrane integrase YidC</fullName>
    </alternativeName>
    <alternativeName>
        <fullName evidence="13">Membrane protein YidC</fullName>
    </alternativeName>
</protein>
<evidence type="ECO:0000256" key="13">
    <source>
        <dbReference type="HAMAP-Rule" id="MF_01810"/>
    </source>
</evidence>
<evidence type="ECO:0000259" key="16">
    <source>
        <dbReference type="Pfam" id="PF14849"/>
    </source>
</evidence>
<feature type="domain" description="Membrane insertase YidC N-terminal" evidence="16">
    <location>
        <begin position="77"/>
        <end position="353"/>
    </location>
</feature>
<feature type="transmembrane region" description="Helical" evidence="13">
    <location>
        <begin position="430"/>
        <end position="451"/>
    </location>
</feature>
<evidence type="ECO:0000256" key="5">
    <source>
        <dbReference type="ARBA" id="ARBA00022475"/>
    </source>
</evidence>
<dbReference type="NCBIfam" id="NF002352">
    <property type="entry name" value="PRK01318.1-3"/>
    <property type="match status" value="1"/>
</dbReference>
<evidence type="ECO:0000313" key="18">
    <source>
        <dbReference type="Proteomes" id="UP001595758"/>
    </source>
</evidence>
<dbReference type="NCBIfam" id="TIGR03592">
    <property type="entry name" value="yidC_oxa1_cterm"/>
    <property type="match status" value="1"/>
</dbReference>
<feature type="region of interest" description="Disordered" evidence="14">
    <location>
        <begin position="33"/>
        <end position="77"/>
    </location>
</feature>